<organism evidence="13 14">
    <name type="scientific">Anaerobutyricum hallii</name>
    <dbReference type="NCBI Taxonomy" id="39488"/>
    <lineage>
        <taxon>Bacteria</taxon>
        <taxon>Bacillati</taxon>
        <taxon>Bacillota</taxon>
        <taxon>Clostridia</taxon>
        <taxon>Lachnospirales</taxon>
        <taxon>Lachnospiraceae</taxon>
        <taxon>Anaerobutyricum</taxon>
    </lineage>
</organism>
<feature type="transmembrane region" description="Helical" evidence="10">
    <location>
        <begin position="576"/>
        <end position="593"/>
    </location>
</feature>
<keyword evidence="5 10" id="KW-0808">Transferase</keyword>
<feature type="transmembrane region" description="Helical" evidence="10">
    <location>
        <begin position="20"/>
        <end position="38"/>
    </location>
</feature>
<feature type="domain" description="Protein O-mannosyl-transferase C-terminal four TM" evidence="12">
    <location>
        <begin position="650"/>
        <end position="814"/>
    </location>
</feature>
<keyword evidence="10" id="KW-1003">Cell membrane</keyword>
<dbReference type="AlphaFoldDB" id="A0A374NR42"/>
<feature type="transmembrane region" description="Helical" evidence="10">
    <location>
        <begin position="125"/>
        <end position="143"/>
    </location>
</feature>
<feature type="domain" description="ArnT-like N-terminal" evidence="11">
    <location>
        <begin position="455"/>
        <end position="632"/>
    </location>
</feature>
<feature type="transmembrane region" description="Helical" evidence="10">
    <location>
        <begin position="748"/>
        <end position="766"/>
    </location>
</feature>
<evidence type="ECO:0000313" key="14">
    <source>
        <dbReference type="Proteomes" id="UP000262524"/>
    </source>
</evidence>
<dbReference type="InterPro" id="IPR003342">
    <property type="entry name" value="ArnT-like_N"/>
</dbReference>
<comment type="subcellular location">
    <subcellularLocation>
        <location evidence="10">Cell membrane</location>
    </subcellularLocation>
    <subcellularLocation>
        <location evidence="1">Endomembrane system</location>
        <topology evidence="1">Multi-pass membrane protein</topology>
    </subcellularLocation>
</comment>
<feature type="transmembrane region" description="Helical" evidence="10">
    <location>
        <begin position="74"/>
        <end position="93"/>
    </location>
</feature>
<evidence type="ECO:0000256" key="5">
    <source>
        <dbReference type="ARBA" id="ARBA00022679"/>
    </source>
</evidence>
<dbReference type="Pfam" id="PF16192">
    <property type="entry name" value="PMT_4TMC"/>
    <property type="match status" value="1"/>
</dbReference>
<feature type="transmembrane region" description="Helical" evidence="10">
    <location>
        <begin position="605"/>
        <end position="630"/>
    </location>
</feature>
<name>A0A374NR42_9FIRM</name>
<feature type="transmembrane region" description="Helical" evidence="10">
    <location>
        <begin position="469"/>
        <end position="492"/>
    </location>
</feature>
<evidence type="ECO:0000256" key="9">
    <source>
        <dbReference type="ARBA" id="ARBA00093617"/>
    </source>
</evidence>
<evidence type="ECO:0000256" key="10">
    <source>
        <dbReference type="RuleBase" id="RU367007"/>
    </source>
</evidence>
<evidence type="ECO:0000256" key="4">
    <source>
        <dbReference type="ARBA" id="ARBA00022676"/>
    </source>
</evidence>
<dbReference type="GO" id="GO:0004169">
    <property type="term" value="F:dolichyl-phosphate-mannose-protein mannosyltransferase activity"/>
    <property type="evidence" value="ECO:0007669"/>
    <property type="project" value="UniProtKB-UniRule"/>
</dbReference>
<feature type="transmembrane region" description="Helical" evidence="10">
    <location>
        <begin position="775"/>
        <end position="794"/>
    </location>
</feature>
<dbReference type="EC" id="2.4.1.-" evidence="10"/>
<feature type="transmembrane region" description="Helical" evidence="10">
    <location>
        <begin position="150"/>
        <end position="169"/>
    </location>
</feature>
<keyword evidence="4 10" id="KW-0328">Glycosyltransferase</keyword>
<accession>A0A374NR42</accession>
<dbReference type="Pfam" id="PF02366">
    <property type="entry name" value="PMT"/>
    <property type="match status" value="1"/>
</dbReference>
<evidence type="ECO:0000256" key="2">
    <source>
        <dbReference type="ARBA" id="ARBA00004922"/>
    </source>
</evidence>
<dbReference type="InterPro" id="IPR032421">
    <property type="entry name" value="PMT_4TMC"/>
</dbReference>
<evidence type="ECO:0000259" key="12">
    <source>
        <dbReference type="Pfam" id="PF16192"/>
    </source>
</evidence>
<feature type="transmembrane region" description="Helical" evidence="10">
    <location>
        <begin position="723"/>
        <end position="742"/>
    </location>
</feature>
<reference evidence="13 14" key="1">
    <citation type="submission" date="2018-08" db="EMBL/GenBank/DDBJ databases">
        <title>A genome reference for cultivated species of the human gut microbiota.</title>
        <authorList>
            <person name="Zou Y."/>
            <person name="Xue W."/>
            <person name="Luo G."/>
        </authorList>
    </citation>
    <scope>NUCLEOTIDE SEQUENCE [LARGE SCALE GENOMIC DNA]</scope>
    <source>
        <strain evidence="13 14">TM10-1AC</strain>
    </source>
</reference>
<feature type="transmembrane region" description="Helical" evidence="10">
    <location>
        <begin position="691"/>
        <end position="711"/>
    </location>
</feature>
<comment type="pathway">
    <text evidence="2 10">Protein modification; protein glycosylation.</text>
</comment>
<feature type="transmembrane region" description="Helical" evidence="10">
    <location>
        <begin position="189"/>
        <end position="210"/>
    </location>
</feature>
<feature type="transmembrane region" description="Helical" evidence="10">
    <location>
        <begin position="499"/>
        <end position="516"/>
    </location>
</feature>
<keyword evidence="8 10" id="KW-0472">Membrane</keyword>
<evidence type="ECO:0000256" key="3">
    <source>
        <dbReference type="ARBA" id="ARBA00007222"/>
    </source>
</evidence>
<dbReference type="UniPathway" id="UPA00378"/>
<evidence type="ECO:0000256" key="6">
    <source>
        <dbReference type="ARBA" id="ARBA00022692"/>
    </source>
</evidence>
<comment type="similarity">
    <text evidence="3 10">Belongs to the glycosyltransferase 39 family.</text>
</comment>
<dbReference type="PANTHER" id="PTHR10050">
    <property type="entry name" value="DOLICHYL-PHOSPHATE-MANNOSE--PROTEIN MANNOSYLTRANSFERASE"/>
    <property type="match status" value="1"/>
</dbReference>
<gene>
    <name evidence="13" type="ORF">DXD91_05920</name>
</gene>
<evidence type="ECO:0000256" key="8">
    <source>
        <dbReference type="ARBA" id="ARBA00023136"/>
    </source>
</evidence>
<comment type="function">
    <text evidence="10">Protein O-mannosyltransferase that catalyzes the transfer of a single mannose residue from a polyprenol phospho-mannosyl lipidic donor to the hydroxyl group of selected serine and threonine residues in acceptor proteins.</text>
</comment>
<feature type="transmembrane region" description="Helical" evidence="10">
    <location>
        <begin position="267"/>
        <end position="286"/>
    </location>
</feature>
<keyword evidence="6 10" id="KW-0812">Transmembrane</keyword>
<dbReference type="GO" id="GO:0005886">
    <property type="term" value="C:plasma membrane"/>
    <property type="evidence" value="ECO:0007669"/>
    <property type="project" value="UniProtKB-SubCell"/>
</dbReference>
<feature type="transmembrane region" description="Helical" evidence="10">
    <location>
        <begin position="100"/>
        <end position="119"/>
    </location>
</feature>
<feature type="transmembrane region" description="Helical" evidence="10">
    <location>
        <begin position="553"/>
        <end position="570"/>
    </location>
</feature>
<dbReference type="InterPro" id="IPR027005">
    <property type="entry name" value="PMT-like"/>
</dbReference>
<dbReference type="GO" id="GO:0012505">
    <property type="term" value="C:endomembrane system"/>
    <property type="evidence" value="ECO:0007669"/>
    <property type="project" value="UniProtKB-SubCell"/>
</dbReference>
<keyword evidence="7 10" id="KW-1133">Transmembrane helix</keyword>
<comment type="caution">
    <text evidence="13">The sequence shown here is derived from an EMBL/GenBank/DDBJ whole genome shotgun (WGS) entry which is preliminary data.</text>
</comment>
<proteinExistence type="inferred from homology"/>
<sequence length="818" mass="94195">MLFFVLKNGLGRERRGDMVSSYAAFGIVFMFFWGIYYLCNKNNCVEYSRIELLLFYIFTRIVPVLMIPERKTEIWILLLLEWIIFGLLSHYLYSKKTEKVYMRVIAFYLFCPLSILFILSGDSTGMCLSVLGILLLCMADRYVKKKGGTLLQFVTEYFLLNIGMLGWIVAKKVMGQRFEDIFSKETVPILYSISIVLIFLALGMSVYKIISGNFGNKGSKVSKVFSDADKRKKEKSFNNVEMDNIEQVEGWSSVKAVRKRRFSTRDIVLMLVVTGIFAVFVLFRLGSHRVPETYQDFKVGEKGQNEIILNFNGKVNLSKIYIYLGYNSKRSISFSCWDEASKGWNVLDANHNIESAFAWNEVDFNNREFTSLGMVLMEGEARIHEIVCVDSNGNRVFPSNADNYPNLFDEQGLFPGIRTYYDQSMFDEVYHARTAYEFLHQLPIYENTHPPLGKTIISIGIKIFGMNPFGWRIMCAIAGILMMPLMYLLAFYMFRKTSTAFFAAIILGTGFMNFTLARIATLDIIVAFFVLLMFALMFGFVKALEKGKSLKIQFLWLFLCGLAMGAAISVKWTGVYASVGIAVIYFVNVYKYIGGYRNIRKQRKYLVKLAAASTVFFIIFPLTIYVLSYIPFIKVYTDKGLIQTAIDNGKLMLSYHSVTVFEHPYSSEWYEWLWDKRPLLDSYSILSRDKISTVATFINPLLCWGGFAALFHQIYLWKTRRSNNSVFLVLAYASVMLPWLFIHRTVFIYQYFLGMIFLVLMIANSFSHCLKGRKYMVITGGMSIILFVLFYPVLSGMAVNIDFVNQILEWLPTWSLAL</sequence>
<dbReference type="Proteomes" id="UP000262524">
    <property type="component" value="Unassembled WGS sequence"/>
</dbReference>
<protein>
    <recommendedName>
        <fullName evidence="9 10">Polyprenol-phosphate-mannose--protein mannosyltransferase</fullName>
        <ecNumber evidence="10">2.4.1.-</ecNumber>
    </recommendedName>
</protein>
<evidence type="ECO:0000259" key="11">
    <source>
        <dbReference type="Pfam" id="PF02366"/>
    </source>
</evidence>
<feature type="transmembrane region" description="Helical" evidence="10">
    <location>
        <begin position="50"/>
        <end position="68"/>
    </location>
</feature>
<feature type="transmembrane region" description="Helical" evidence="10">
    <location>
        <begin position="522"/>
        <end position="541"/>
    </location>
</feature>
<evidence type="ECO:0000256" key="1">
    <source>
        <dbReference type="ARBA" id="ARBA00004127"/>
    </source>
</evidence>
<evidence type="ECO:0000256" key="7">
    <source>
        <dbReference type="ARBA" id="ARBA00022989"/>
    </source>
</evidence>
<dbReference type="EMBL" id="QSOE01000027">
    <property type="protein sequence ID" value="RGI89228.1"/>
    <property type="molecule type" value="Genomic_DNA"/>
</dbReference>
<evidence type="ECO:0000313" key="13">
    <source>
        <dbReference type="EMBL" id="RGI89228.1"/>
    </source>
</evidence>